<dbReference type="AlphaFoldDB" id="A0AAN9N7N9"/>
<evidence type="ECO:0000313" key="2">
    <source>
        <dbReference type="EMBL" id="KAK7368190.1"/>
    </source>
</evidence>
<dbReference type="EMBL" id="JAYMYR010000004">
    <property type="protein sequence ID" value="KAK7368190.1"/>
    <property type="molecule type" value="Genomic_DNA"/>
</dbReference>
<proteinExistence type="predicted"/>
<feature type="region of interest" description="Disordered" evidence="1">
    <location>
        <begin position="1"/>
        <end position="88"/>
    </location>
</feature>
<evidence type="ECO:0000256" key="1">
    <source>
        <dbReference type="SAM" id="MobiDB-lite"/>
    </source>
</evidence>
<evidence type="ECO:0000313" key="3">
    <source>
        <dbReference type="Proteomes" id="UP001374584"/>
    </source>
</evidence>
<accession>A0AAN9N7N9</accession>
<sequence length="209" mass="23365">MRTSPGREVCGHRQARGVRTSPGREACGQRQGARGMRASPGRERHAGTIRARGMRASPGRERHRSSPRERHRSSSKDRDREVVGMRKKTKRVVQNSDIRKLACARDTVVVLFRETYTLAFLQSGWWQQHALSRPCLAIDDCHRAPGRLAVSEVGATWSPVSYFVFVILCSMCLGDVVAGFKLNFTMLCFMCGGDVIAGFKPLFHDALFS</sequence>
<protein>
    <submittedName>
        <fullName evidence="2">Uncharacterized protein</fullName>
    </submittedName>
</protein>
<comment type="caution">
    <text evidence="2">The sequence shown here is derived from an EMBL/GenBank/DDBJ whole genome shotgun (WGS) entry which is preliminary data.</text>
</comment>
<gene>
    <name evidence="2" type="ORF">VNO80_10214</name>
</gene>
<keyword evidence="3" id="KW-1185">Reference proteome</keyword>
<organism evidence="2 3">
    <name type="scientific">Phaseolus coccineus</name>
    <name type="common">Scarlet runner bean</name>
    <name type="synonym">Phaseolus multiflorus</name>
    <dbReference type="NCBI Taxonomy" id="3886"/>
    <lineage>
        <taxon>Eukaryota</taxon>
        <taxon>Viridiplantae</taxon>
        <taxon>Streptophyta</taxon>
        <taxon>Embryophyta</taxon>
        <taxon>Tracheophyta</taxon>
        <taxon>Spermatophyta</taxon>
        <taxon>Magnoliopsida</taxon>
        <taxon>eudicotyledons</taxon>
        <taxon>Gunneridae</taxon>
        <taxon>Pentapetalae</taxon>
        <taxon>rosids</taxon>
        <taxon>fabids</taxon>
        <taxon>Fabales</taxon>
        <taxon>Fabaceae</taxon>
        <taxon>Papilionoideae</taxon>
        <taxon>50 kb inversion clade</taxon>
        <taxon>NPAAA clade</taxon>
        <taxon>indigoferoid/millettioid clade</taxon>
        <taxon>Phaseoleae</taxon>
        <taxon>Phaseolus</taxon>
    </lineage>
</organism>
<reference evidence="2 3" key="1">
    <citation type="submission" date="2024-01" db="EMBL/GenBank/DDBJ databases">
        <title>The genomes of 5 underutilized Papilionoideae crops provide insights into root nodulation and disease resistanc.</title>
        <authorList>
            <person name="Jiang F."/>
        </authorList>
    </citation>
    <scope>NUCLEOTIDE SEQUENCE [LARGE SCALE GENOMIC DNA]</scope>
    <source>
        <strain evidence="2">JINMINGXINNONG_FW02</strain>
        <tissue evidence="2">Leaves</tissue>
    </source>
</reference>
<feature type="compositionally biased region" description="Basic and acidic residues" evidence="1">
    <location>
        <begin position="58"/>
        <end position="84"/>
    </location>
</feature>
<dbReference type="Proteomes" id="UP001374584">
    <property type="component" value="Unassembled WGS sequence"/>
</dbReference>
<name>A0AAN9N7N9_PHACN</name>